<evidence type="ECO:0000313" key="2">
    <source>
        <dbReference type="EMBL" id="KAK1674316.1"/>
    </source>
</evidence>
<dbReference type="RefSeq" id="XP_060428319.1">
    <property type="nucleotide sequence ID" value="XM_060575162.1"/>
</dbReference>
<organism evidence="2 3">
    <name type="scientific">Colletotrichum godetiae</name>
    <dbReference type="NCBI Taxonomy" id="1209918"/>
    <lineage>
        <taxon>Eukaryota</taxon>
        <taxon>Fungi</taxon>
        <taxon>Dikarya</taxon>
        <taxon>Ascomycota</taxon>
        <taxon>Pezizomycotina</taxon>
        <taxon>Sordariomycetes</taxon>
        <taxon>Hypocreomycetidae</taxon>
        <taxon>Glomerellales</taxon>
        <taxon>Glomerellaceae</taxon>
        <taxon>Colletotrichum</taxon>
        <taxon>Colletotrichum acutatum species complex</taxon>
    </lineage>
</organism>
<dbReference type="Proteomes" id="UP001224890">
    <property type="component" value="Unassembled WGS sequence"/>
</dbReference>
<comment type="caution">
    <text evidence="2">The sequence shown here is derived from an EMBL/GenBank/DDBJ whole genome shotgun (WGS) entry which is preliminary data.</text>
</comment>
<keyword evidence="3" id="KW-1185">Reference proteome</keyword>
<dbReference type="EMBL" id="JAHMHR010000026">
    <property type="protein sequence ID" value="KAK1674316.1"/>
    <property type="molecule type" value="Genomic_DNA"/>
</dbReference>
<dbReference type="AlphaFoldDB" id="A0AAJ0ERT7"/>
<protein>
    <submittedName>
        <fullName evidence="2">Uncharacterized protein</fullName>
    </submittedName>
</protein>
<feature type="region of interest" description="Disordered" evidence="1">
    <location>
        <begin position="1"/>
        <end position="66"/>
    </location>
</feature>
<sequence>MSGLSCAGLPYQSDPTLLRVMGESPGGSDGGALSVWGQSPSAVLSSAHREAGQGARSQIRQPSRRG</sequence>
<proteinExistence type="predicted"/>
<gene>
    <name evidence="2" type="ORF">BDP55DRAFT_667261</name>
</gene>
<evidence type="ECO:0000256" key="1">
    <source>
        <dbReference type="SAM" id="MobiDB-lite"/>
    </source>
</evidence>
<feature type="compositionally biased region" description="Polar residues" evidence="1">
    <location>
        <begin position="55"/>
        <end position="66"/>
    </location>
</feature>
<reference evidence="2" key="1">
    <citation type="submission" date="2021-06" db="EMBL/GenBank/DDBJ databases">
        <title>Comparative genomics, transcriptomics and evolutionary studies reveal genomic signatures of adaptation to plant cell wall in hemibiotrophic fungi.</title>
        <authorList>
            <consortium name="DOE Joint Genome Institute"/>
            <person name="Baroncelli R."/>
            <person name="Diaz J.F."/>
            <person name="Benocci T."/>
            <person name="Peng M."/>
            <person name="Battaglia E."/>
            <person name="Haridas S."/>
            <person name="Andreopoulos W."/>
            <person name="Labutti K."/>
            <person name="Pangilinan J."/>
            <person name="Floch G.L."/>
            <person name="Makela M.R."/>
            <person name="Henrissat B."/>
            <person name="Grigoriev I.V."/>
            <person name="Crouch J.A."/>
            <person name="De Vries R.P."/>
            <person name="Sukno S.A."/>
            <person name="Thon M.R."/>
        </authorList>
    </citation>
    <scope>NUCLEOTIDE SEQUENCE</scope>
    <source>
        <strain evidence="2">CBS 193.32</strain>
    </source>
</reference>
<accession>A0AAJ0ERT7</accession>
<evidence type="ECO:0000313" key="3">
    <source>
        <dbReference type="Proteomes" id="UP001224890"/>
    </source>
</evidence>
<dbReference type="GeneID" id="85459688"/>
<name>A0AAJ0ERT7_9PEZI</name>